<organism evidence="2 3">
    <name type="scientific">Manihot esculenta</name>
    <name type="common">Cassava</name>
    <name type="synonym">Jatropha manihot</name>
    <dbReference type="NCBI Taxonomy" id="3983"/>
    <lineage>
        <taxon>Eukaryota</taxon>
        <taxon>Viridiplantae</taxon>
        <taxon>Streptophyta</taxon>
        <taxon>Embryophyta</taxon>
        <taxon>Tracheophyta</taxon>
        <taxon>Spermatophyta</taxon>
        <taxon>Magnoliopsida</taxon>
        <taxon>eudicotyledons</taxon>
        <taxon>Gunneridae</taxon>
        <taxon>Pentapetalae</taxon>
        <taxon>rosids</taxon>
        <taxon>fabids</taxon>
        <taxon>Malpighiales</taxon>
        <taxon>Euphorbiaceae</taxon>
        <taxon>Crotonoideae</taxon>
        <taxon>Manihoteae</taxon>
        <taxon>Manihot</taxon>
    </lineage>
</organism>
<name>A0A2C9W2G6_MANES</name>
<reference evidence="3" key="1">
    <citation type="journal article" date="2016" name="Nat. Biotechnol.">
        <title>Sequencing wild and cultivated cassava and related species reveals extensive interspecific hybridization and genetic diversity.</title>
        <authorList>
            <person name="Bredeson J.V."/>
            <person name="Lyons J.B."/>
            <person name="Prochnik S.E."/>
            <person name="Wu G.A."/>
            <person name="Ha C.M."/>
            <person name="Edsinger-Gonzales E."/>
            <person name="Grimwood J."/>
            <person name="Schmutz J."/>
            <person name="Rabbi I.Y."/>
            <person name="Egesi C."/>
            <person name="Nauluvula P."/>
            <person name="Lebot V."/>
            <person name="Ndunguru J."/>
            <person name="Mkamilo G."/>
            <person name="Bart R.S."/>
            <person name="Setter T.L."/>
            <person name="Gleadow R.M."/>
            <person name="Kulakow P."/>
            <person name="Ferguson M.E."/>
            <person name="Rounsley S."/>
            <person name="Rokhsar D.S."/>
        </authorList>
    </citation>
    <scope>NUCLEOTIDE SEQUENCE [LARGE SCALE GENOMIC DNA]</scope>
    <source>
        <strain evidence="3">cv. AM560-2</strain>
    </source>
</reference>
<protein>
    <recommendedName>
        <fullName evidence="4">DUF761 domain-containing protein</fullName>
    </recommendedName>
</protein>
<dbReference type="EMBL" id="CM004390">
    <property type="protein sequence ID" value="OAY52609.1"/>
    <property type="molecule type" value="Genomic_DNA"/>
</dbReference>
<dbReference type="Proteomes" id="UP000091857">
    <property type="component" value="Chromosome 4"/>
</dbReference>
<comment type="caution">
    <text evidence="2">The sequence shown here is derived from an EMBL/GenBank/DDBJ whole genome shotgun (WGS) entry which is preliminary data.</text>
</comment>
<sequence>MEVNSTLAKRLWSLLRVAFFMIRKGLVSKRKLIMDMNLMMKRGKLLRNPFSNLLSHHHHRSSFGAEEYEFSCSNSPNPVFFHMPKRKHHYFPCINLPEVTGEEEEDANNAAAVMAMVPKTPDEYTFNFAPREKHSPLPSPLSVRISNYSSQDENDNELSGQVDDEAEEFIRRFYEQLRLQSRKQLLQYQDSN</sequence>
<evidence type="ECO:0000313" key="3">
    <source>
        <dbReference type="Proteomes" id="UP000091857"/>
    </source>
</evidence>
<keyword evidence="3" id="KW-1185">Reference proteome</keyword>
<dbReference type="PANTHER" id="PTHR33265:SF6">
    <property type="entry name" value="OS01G0930500 PROTEIN"/>
    <property type="match status" value="1"/>
</dbReference>
<dbReference type="AlphaFoldDB" id="A0A2C9W2G6"/>
<dbReference type="PANTHER" id="PTHR33265">
    <property type="entry name" value="AVR9/CF-9 RAPIDLY ELICITED PROTEIN-RELATED"/>
    <property type="match status" value="1"/>
</dbReference>
<accession>A0A2C9W2G6</accession>
<feature type="compositionally biased region" description="Acidic residues" evidence="1">
    <location>
        <begin position="152"/>
        <end position="163"/>
    </location>
</feature>
<proteinExistence type="predicted"/>
<feature type="region of interest" description="Disordered" evidence="1">
    <location>
        <begin position="131"/>
        <end position="163"/>
    </location>
</feature>
<dbReference type="Pfam" id="PF05553">
    <property type="entry name" value="DUF761"/>
    <property type="match status" value="1"/>
</dbReference>
<dbReference type="OMA" id="QRIEYYG"/>
<dbReference type="OrthoDB" id="1512693at2759"/>
<dbReference type="STRING" id="3983.A0A2C9W2G6"/>
<gene>
    <name evidence="2" type="ORF">MANES_04G096900v8</name>
</gene>
<dbReference type="Gramene" id="Manes.04G096900.1.v8.1">
    <property type="protein sequence ID" value="Manes.04G096900.1.v8.1.CDS.1"/>
    <property type="gene ID" value="Manes.04G096900.v8.1"/>
</dbReference>
<evidence type="ECO:0008006" key="4">
    <source>
        <dbReference type="Google" id="ProtNLM"/>
    </source>
</evidence>
<evidence type="ECO:0000256" key="1">
    <source>
        <dbReference type="SAM" id="MobiDB-lite"/>
    </source>
</evidence>
<evidence type="ECO:0000313" key="2">
    <source>
        <dbReference type="EMBL" id="OAY52609.1"/>
    </source>
</evidence>
<dbReference type="InterPro" id="IPR008480">
    <property type="entry name" value="DUF761_pln"/>
</dbReference>